<dbReference type="InterPro" id="IPR001789">
    <property type="entry name" value="Sig_transdc_resp-reg_receiver"/>
</dbReference>
<dbReference type="EMBL" id="CP002069">
    <property type="protein sequence ID" value="ADI74700.1"/>
    <property type="molecule type" value="Genomic_DNA"/>
</dbReference>
<organism evidence="5 6">
    <name type="scientific">Methanohalobium evestigatum (strain ATCC BAA-1072 / DSM 3721 / NBRC 107634 / OCM 161 / Z-7303)</name>
    <dbReference type="NCBI Taxonomy" id="644295"/>
    <lineage>
        <taxon>Archaea</taxon>
        <taxon>Methanobacteriati</taxon>
        <taxon>Methanobacteriota</taxon>
        <taxon>Stenosarchaea group</taxon>
        <taxon>Methanomicrobia</taxon>
        <taxon>Methanosarcinales</taxon>
        <taxon>Methanosarcinaceae</taxon>
        <taxon>Methanohalobium</taxon>
    </lineage>
</organism>
<dbReference type="InterPro" id="IPR011006">
    <property type="entry name" value="CheY-like_superfamily"/>
</dbReference>
<evidence type="ECO:0000256" key="1">
    <source>
        <dbReference type="ARBA" id="ARBA00022553"/>
    </source>
</evidence>
<dbReference type="AlphaFoldDB" id="D7EA29"/>
<accession>D7EA29</accession>
<evidence type="ECO:0000256" key="2">
    <source>
        <dbReference type="ARBA" id="ARBA00023012"/>
    </source>
</evidence>
<dbReference type="PANTHER" id="PTHR45339">
    <property type="entry name" value="HYBRID SIGNAL TRANSDUCTION HISTIDINE KINASE J"/>
    <property type="match status" value="1"/>
</dbReference>
<dbReference type="HOGENOM" id="CLU_000445_69_17_2"/>
<dbReference type="Proteomes" id="UP000000391">
    <property type="component" value="Chromosome"/>
</dbReference>
<dbReference type="KEGG" id="mev:Metev_1867"/>
<evidence type="ECO:0000256" key="3">
    <source>
        <dbReference type="PROSITE-ProRule" id="PRU00169"/>
    </source>
</evidence>
<protein>
    <submittedName>
        <fullName evidence="5">Response regulator receiver protein</fullName>
    </submittedName>
</protein>
<sequence length="134" mass="15410">MFKSAYCSGCVMHNILVIEDNKLNRQLMNDFIELIDSDSYNIINVENGLEALKKVDYYKLDLILLDIQLPLIDGLELLSKFKEKPNVKNTPIIAVTAYAMEGDREKFLNAGCDEYLPKPLDVDDFEDKIKKFLD</sequence>
<dbReference type="PANTHER" id="PTHR45339:SF1">
    <property type="entry name" value="HYBRID SIGNAL TRANSDUCTION HISTIDINE KINASE J"/>
    <property type="match status" value="1"/>
</dbReference>
<dbReference type="SUPFAM" id="SSF52172">
    <property type="entry name" value="CheY-like"/>
    <property type="match status" value="1"/>
</dbReference>
<proteinExistence type="predicted"/>
<dbReference type="SMART" id="SM00448">
    <property type="entry name" value="REC"/>
    <property type="match status" value="1"/>
</dbReference>
<feature type="modified residue" description="4-aspartylphosphate" evidence="3">
    <location>
        <position position="66"/>
    </location>
</feature>
<dbReference type="STRING" id="644295.Metev_1867"/>
<gene>
    <name evidence="5" type="ordered locus">Metev_1867</name>
</gene>
<name>D7EA29_METEZ</name>
<dbReference type="PROSITE" id="PS50110">
    <property type="entry name" value="RESPONSE_REGULATORY"/>
    <property type="match status" value="1"/>
</dbReference>
<evidence type="ECO:0000313" key="6">
    <source>
        <dbReference type="Proteomes" id="UP000000391"/>
    </source>
</evidence>
<dbReference type="Pfam" id="PF00072">
    <property type="entry name" value="Response_reg"/>
    <property type="match status" value="1"/>
</dbReference>
<evidence type="ECO:0000313" key="5">
    <source>
        <dbReference type="EMBL" id="ADI74700.1"/>
    </source>
</evidence>
<dbReference type="Gene3D" id="3.40.50.2300">
    <property type="match status" value="1"/>
</dbReference>
<keyword evidence="1 3" id="KW-0597">Phosphoprotein</keyword>
<reference evidence="5 6" key="1">
    <citation type="submission" date="2010-06" db="EMBL/GenBank/DDBJ databases">
        <title>Complete sequence chromosome of Methanohalobium evestigatum Z-7303.</title>
        <authorList>
            <consortium name="US DOE Joint Genome Institute"/>
            <person name="Lucas S."/>
            <person name="Copeland A."/>
            <person name="Lapidus A."/>
            <person name="Cheng J.-F."/>
            <person name="Bruce D."/>
            <person name="Goodwin L."/>
            <person name="Pitluck S."/>
            <person name="Saunders E."/>
            <person name="Detter J.C."/>
            <person name="Han C."/>
            <person name="Tapia R."/>
            <person name="Land M."/>
            <person name="Hauser L."/>
            <person name="Kyrpides N."/>
            <person name="Mikhailova N."/>
            <person name="Sieprawska-Lupa M."/>
            <person name="Whitman W.B."/>
            <person name="Anderson I."/>
            <person name="Woyke T."/>
        </authorList>
    </citation>
    <scope>NUCLEOTIDE SEQUENCE [LARGE SCALE GENOMIC DNA]</scope>
    <source>
        <strain evidence="6">ATCC BAA-1072 / DSM 3721 / NBRC 107634 / OCM 161 / Z-7303</strain>
    </source>
</reference>
<keyword evidence="2" id="KW-0902">Two-component regulatory system</keyword>
<dbReference type="GO" id="GO:0000160">
    <property type="term" value="P:phosphorelay signal transduction system"/>
    <property type="evidence" value="ECO:0007669"/>
    <property type="project" value="UniProtKB-KW"/>
</dbReference>
<feature type="domain" description="Response regulatory" evidence="4">
    <location>
        <begin position="14"/>
        <end position="133"/>
    </location>
</feature>
<evidence type="ECO:0000259" key="4">
    <source>
        <dbReference type="PROSITE" id="PS50110"/>
    </source>
</evidence>
<keyword evidence="6" id="KW-1185">Reference proteome</keyword>